<dbReference type="Gene3D" id="3.20.20.190">
    <property type="entry name" value="Phosphatidylinositol (PI) phosphodiesterase"/>
    <property type="match status" value="1"/>
</dbReference>
<dbReference type="EMBL" id="LUKN01002505">
    <property type="protein sequence ID" value="OAQ98985.1"/>
    <property type="molecule type" value="Genomic_DNA"/>
</dbReference>
<protein>
    <recommendedName>
        <fullName evidence="2">Altered inheritance of mitochondria protein 6</fullName>
    </recommendedName>
</protein>
<accession>A0A179I8J5</accession>
<dbReference type="InterPro" id="IPR051236">
    <property type="entry name" value="HAT_RTT109-like"/>
</dbReference>
<dbReference type="GO" id="GO:0008081">
    <property type="term" value="F:phosphoric diester hydrolase activity"/>
    <property type="evidence" value="ECO:0007669"/>
    <property type="project" value="InterPro"/>
</dbReference>
<dbReference type="InterPro" id="IPR017946">
    <property type="entry name" value="PLC-like_Pdiesterase_TIM-brl"/>
</dbReference>
<dbReference type="PANTHER" id="PTHR31571:SF1">
    <property type="entry name" value="ALTERED INHERITANCE OF MITOCHONDRIA PROTEIN 6"/>
    <property type="match status" value="1"/>
</dbReference>
<dbReference type="OMA" id="YWNLPGE"/>
<organism evidence="3 4">
    <name type="scientific">Cordyceps confragosa</name>
    <name type="common">Lecanicillium lecanii</name>
    <dbReference type="NCBI Taxonomy" id="2714763"/>
    <lineage>
        <taxon>Eukaryota</taxon>
        <taxon>Fungi</taxon>
        <taxon>Dikarya</taxon>
        <taxon>Ascomycota</taxon>
        <taxon>Pezizomycotina</taxon>
        <taxon>Sordariomycetes</taxon>
        <taxon>Hypocreomycetidae</taxon>
        <taxon>Hypocreales</taxon>
        <taxon>Cordycipitaceae</taxon>
        <taxon>Akanthomyces</taxon>
    </lineage>
</organism>
<proteinExistence type="inferred from homology"/>
<dbReference type="Proteomes" id="UP000243081">
    <property type="component" value="Unassembled WGS sequence"/>
</dbReference>
<dbReference type="SUPFAM" id="SSF51695">
    <property type="entry name" value="PLC-like phosphodiesterases"/>
    <property type="match status" value="1"/>
</dbReference>
<dbReference type="OrthoDB" id="4153866at2759"/>
<dbReference type="GO" id="GO:0006629">
    <property type="term" value="P:lipid metabolic process"/>
    <property type="evidence" value="ECO:0007669"/>
    <property type="project" value="InterPro"/>
</dbReference>
<keyword evidence="4" id="KW-1185">Reference proteome</keyword>
<evidence type="ECO:0000313" key="3">
    <source>
        <dbReference type="EMBL" id="OAQ98985.1"/>
    </source>
</evidence>
<comment type="caution">
    <text evidence="3">The sequence shown here is derived from an EMBL/GenBank/DDBJ whole genome shotgun (WGS) entry which is preliminary data.</text>
</comment>
<dbReference type="PANTHER" id="PTHR31571">
    <property type="entry name" value="ALTERED INHERITANCE OF MITOCHONDRIA PROTEIN 6"/>
    <property type="match status" value="1"/>
</dbReference>
<comment type="similarity">
    <text evidence="1">Belongs to the AIM6 family.</text>
</comment>
<name>A0A179I8J5_CORDF</name>
<feature type="non-terminal residue" evidence="3">
    <location>
        <position position="1"/>
    </location>
</feature>
<reference evidence="3 4" key="1">
    <citation type="submission" date="2016-03" db="EMBL/GenBank/DDBJ databases">
        <title>Fine-scale spatial genetic structure of a fungal parasite of coffee scale insects.</title>
        <authorList>
            <person name="Jackson D."/>
            <person name="Zemenick K.A."/>
            <person name="Malloure B."/>
            <person name="Quandt C.A."/>
            <person name="James T.Y."/>
        </authorList>
    </citation>
    <scope>NUCLEOTIDE SEQUENCE [LARGE SCALE GENOMIC DNA]</scope>
    <source>
        <strain evidence="3 4">UM487</strain>
    </source>
</reference>
<gene>
    <name evidence="3" type="ORF">LLEC1_06062</name>
</gene>
<evidence type="ECO:0000256" key="2">
    <source>
        <dbReference type="ARBA" id="ARBA00014286"/>
    </source>
</evidence>
<sequence length="439" mass="46866">LPIANAAPAEAKITDGISSCGSAWMPRDNVTIGQGTDKRRGFSSAVQAFCSAANGKTVKPNGYLSLSTEVFLNGGKNPSEYGLQGFVNFEVHNKITSDHTISIENDCVRFLSALSADGGKCSGADNKDTKGGTWQVGPNGISYHALGFETPPKEDAVNKIFECSAISAQSANKGAGPPLSPWPFDSLSNIEPVACHSHNDYDRDVPVFSAFSAGCIAIEADVFLSGGDVIIGHIFPTPGRTLRVQYTEPLRAILDHNNGGSPGENGIYKARPDQKIVLMVDFKTSDTKTLDAVVASLQPLRDGNYLSRVVDGKFVQRAVTVVASGNAPFDRISSGDGVSNRDVFYDAKVDNLESKYTKLNSYYASADFQNAIGNPSSASAFSDAQKAKVKSQVDAAHAAGLKVRYWNLPGEYMWEALAALGVDYLNADDMSNTARLKRI</sequence>
<evidence type="ECO:0000313" key="4">
    <source>
        <dbReference type="Proteomes" id="UP000243081"/>
    </source>
</evidence>
<evidence type="ECO:0000256" key="1">
    <source>
        <dbReference type="ARBA" id="ARBA00008858"/>
    </source>
</evidence>
<dbReference type="AlphaFoldDB" id="A0A179I8J5"/>